<proteinExistence type="predicted"/>
<dbReference type="EMBL" id="CP021121">
    <property type="protein sequence ID" value="ARQ67904.1"/>
    <property type="molecule type" value="Genomic_DNA"/>
</dbReference>
<dbReference type="Pfam" id="PF13560">
    <property type="entry name" value="HTH_31"/>
    <property type="match status" value="1"/>
</dbReference>
<name>A0A1W7CSX6_9ACTN</name>
<dbReference type="PROSITE" id="PS00356">
    <property type="entry name" value="HTH_LACI_1"/>
    <property type="match status" value="1"/>
</dbReference>
<dbReference type="OrthoDB" id="3829505at2"/>
<evidence type="ECO:0000259" key="2">
    <source>
        <dbReference type="PROSITE" id="PS50943"/>
    </source>
</evidence>
<accession>A0A1W7CSX6</accession>
<evidence type="ECO:0000313" key="4">
    <source>
        <dbReference type="Proteomes" id="UP000194218"/>
    </source>
</evidence>
<dbReference type="GO" id="GO:0003677">
    <property type="term" value="F:DNA binding"/>
    <property type="evidence" value="ECO:0007669"/>
    <property type="project" value="InterPro"/>
</dbReference>
<keyword evidence="4" id="KW-1185">Reference proteome</keyword>
<evidence type="ECO:0000313" key="3">
    <source>
        <dbReference type="EMBL" id="ARQ67904.1"/>
    </source>
</evidence>
<dbReference type="CDD" id="cd00093">
    <property type="entry name" value="HTH_XRE"/>
    <property type="match status" value="1"/>
</dbReference>
<evidence type="ECO:0000256" key="1">
    <source>
        <dbReference type="SAM" id="MobiDB-lite"/>
    </source>
</evidence>
<dbReference type="Gene3D" id="1.10.260.40">
    <property type="entry name" value="lambda repressor-like DNA-binding domains"/>
    <property type="match status" value="1"/>
</dbReference>
<dbReference type="SMART" id="SM00530">
    <property type="entry name" value="HTH_XRE"/>
    <property type="match status" value="1"/>
</dbReference>
<dbReference type="SUPFAM" id="SSF47413">
    <property type="entry name" value="lambda repressor-like DNA-binding domains"/>
    <property type="match status" value="1"/>
</dbReference>
<feature type="compositionally biased region" description="Basic residues" evidence="1">
    <location>
        <begin position="1"/>
        <end position="11"/>
    </location>
</feature>
<organism evidence="3 4">
    <name type="scientific">Streptomyces marincola</name>
    <dbReference type="NCBI Taxonomy" id="2878388"/>
    <lineage>
        <taxon>Bacteria</taxon>
        <taxon>Bacillati</taxon>
        <taxon>Actinomycetota</taxon>
        <taxon>Actinomycetes</taxon>
        <taxon>Kitasatosporales</taxon>
        <taxon>Streptomycetaceae</taxon>
        <taxon>Streptomyces</taxon>
    </lineage>
</organism>
<dbReference type="RefSeq" id="WP_086157428.1">
    <property type="nucleotide sequence ID" value="NZ_CP021121.1"/>
</dbReference>
<feature type="region of interest" description="Disordered" evidence="1">
    <location>
        <begin position="1"/>
        <end position="25"/>
    </location>
</feature>
<sequence length="365" mass="39244">MTRCKNPKCRKPLVQNRSGRPKQHCGKRCRDAAYRAGRAAAAPEAERYAHYTCRMAEDLARRADALLRAAHADDRAGGTPLHVLRLAEEVDRGLQDLRAAAVQLARARKVRPSGIAKAMAITTDRLRTRWSPPAIERRMHRRFTLGGHDGEGPLAAPRGARLPCAPRRREDTAGGPGAPPGQDPEARAVPLTRALATLHRASGRSLRDLARGTGVSASSVSRVLAGKRRPSWTLTRRLAEACQGDPADVLPLWRAANGLTAPPPAAPATPGTLREALRGLHLAAQRPEPAAIRRASHDLLTAEEITGVLDGRRLPAWTTVDRFVHALGGRPETYLPLWHAARVTSLGSPGPAVAGTARYPADAFG</sequence>
<feature type="region of interest" description="Disordered" evidence="1">
    <location>
        <begin position="144"/>
        <end position="185"/>
    </location>
</feature>
<gene>
    <name evidence="3" type="ORF">CAG99_02785</name>
</gene>
<feature type="domain" description="HTH cro/C1-type" evidence="2">
    <location>
        <begin position="203"/>
        <end position="249"/>
    </location>
</feature>
<reference evidence="3 4" key="1">
    <citation type="submission" date="2017-05" db="EMBL/GenBank/DDBJ databases">
        <title>Complete genome sequence of Streptomyces sp. SCSIO 03032 revealed the diverse biosynthetic pathways for its bioactive secondary metabolites.</title>
        <authorList>
            <person name="Ma L."/>
            <person name="Zhu Y."/>
            <person name="Zhang W."/>
            <person name="Zhang G."/>
            <person name="Tian X."/>
            <person name="Zhang S."/>
            <person name="Zhang C."/>
        </authorList>
    </citation>
    <scope>NUCLEOTIDE SEQUENCE [LARGE SCALE GENOMIC DNA]</scope>
    <source>
        <strain evidence="3 4">SCSIO 03032</strain>
    </source>
</reference>
<dbReference type="PROSITE" id="PS50943">
    <property type="entry name" value="HTH_CROC1"/>
    <property type="match status" value="1"/>
</dbReference>
<dbReference type="InterPro" id="IPR010982">
    <property type="entry name" value="Lambda_DNA-bd_dom_sf"/>
</dbReference>
<dbReference type="Proteomes" id="UP000194218">
    <property type="component" value="Chromosome"/>
</dbReference>
<dbReference type="AlphaFoldDB" id="A0A1W7CSX6"/>
<protein>
    <recommendedName>
        <fullName evidence="2">HTH cro/C1-type domain-containing protein</fullName>
    </recommendedName>
</protein>
<dbReference type="KEGG" id="smao:CAG99_02785"/>
<dbReference type="InterPro" id="IPR001387">
    <property type="entry name" value="Cro/C1-type_HTH"/>
</dbReference>